<protein>
    <submittedName>
        <fullName evidence="3">Atherin-like</fullName>
    </submittedName>
</protein>
<reference evidence="3" key="2">
    <citation type="submission" date="2025-08" db="UniProtKB">
        <authorList>
            <consortium name="RefSeq"/>
        </authorList>
    </citation>
    <scope>IDENTIFICATION</scope>
    <source>
        <tissue evidence="3">Tongue muscle</tissue>
    </source>
</reference>
<evidence type="ECO:0000313" key="3">
    <source>
        <dbReference type="RefSeq" id="XP_070336852.1"/>
    </source>
</evidence>
<feature type="compositionally biased region" description="Low complexity" evidence="1">
    <location>
        <begin position="169"/>
        <end position="184"/>
    </location>
</feature>
<gene>
    <name evidence="3" type="primary">LOC110128796</name>
</gene>
<reference evidence="2" key="1">
    <citation type="journal article" date="2022" name="J. Hered.">
        <title>A De Novo Chromosome-Level Genome Assembly of the White-Tailed Deer, Odocoileus Virginianus.</title>
        <authorList>
            <person name="London E.W."/>
            <person name="Roca A.L."/>
            <person name="Novakofski J.E."/>
            <person name="Mateus-Pinilla N.E."/>
        </authorList>
    </citation>
    <scope>NUCLEOTIDE SEQUENCE [LARGE SCALE GENOMIC DNA]</scope>
</reference>
<dbReference type="RefSeq" id="XP_070336852.1">
    <property type="nucleotide sequence ID" value="XM_070480751.1"/>
</dbReference>
<evidence type="ECO:0000313" key="2">
    <source>
        <dbReference type="Proteomes" id="UP001652640"/>
    </source>
</evidence>
<feature type="compositionally biased region" description="Pro residues" evidence="1">
    <location>
        <begin position="145"/>
        <end position="155"/>
    </location>
</feature>
<name>A0ABM4J9V7_ODOVR</name>
<proteinExistence type="predicted"/>
<accession>A0ABM4J9V7</accession>
<dbReference type="Proteomes" id="UP001652640">
    <property type="component" value="Chromosome 18"/>
</dbReference>
<sequence>MPSALAAARPGLLCSAAGRGERRGWGWWAGPRGRGQGREAGPSPSVQAAPRRLPAPAVSGQRLLRAASAVPGESRAPALKAGDPRWTRDAAPLPHLPLQGPRAAARSRKVERLGKRAFLQTRGTARCGGRNPAPSRAAPRRRPRPATPTPVPRSRPPGCGEYPARRITRGAAGADVRRAGAPRGPIGPVRLSTRRSLPVPCELRGRASRPPPPARPQKRVSTRLSMLARSPPRLDAAGPPGPDAQGRRRCAVRAQVRQKQPSREWRGSGSRASEPRNPVSTLVL</sequence>
<feature type="region of interest" description="Disordered" evidence="1">
    <location>
        <begin position="22"/>
        <end position="284"/>
    </location>
</feature>
<keyword evidence="2" id="KW-1185">Reference proteome</keyword>
<evidence type="ECO:0000256" key="1">
    <source>
        <dbReference type="SAM" id="MobiDB-lite"/>
    </source>
</evidence>
<organism evidence="2 3">
    <name type="scientific">Odocoileus virginianus</name>
    <name type="common">White-tailed deer</name>
    <dbReference type="NCBI Taxonomy" id="9874"/>
    <lineage>
        <taxon>Eukaryota</taxon>
        <taxon>Metazoa</taxon>
        <taxon>Chordata</taxon>
        <taxon>Craniata</taxon>
        <taxon>Vertebrata</taxon>
        <taxon>Euteleostomi</taxon>
        <taxon>Mammalia</taxon>
        <taxon>Eutheria</taxon>
        <taxon>Laurasiatheria</taxon>
        <taxon>Artiodactyla</taxon>
        <taxon>Ruminantia</taxon>
        <taxon>Pecora</taxon>
        <taxon>Cervidae</taxon>
        <taxon>Odocoileinae</taxon>
        <taxon>Odocoileus</taxon>
    </lineage>
</organism>
<dbReference type="GeneID" id="110128796"/>